<evidence type="ECO:0000313" key="3">
    <source>
        <dbReference type="Proteomes" id="UP001142374"/>
    </source>
</evidence>
<feature type="compositionally biased region" description="Low complexity" evidence="1">
    <location>
        <begin position="42"/>
        <end position="118"/>
    </location>
</feature>
<evidence type="ECO:0000313" key="2">
    <source>
        <dbReference type="EMBL" id="MCQ8769323.1"/>
    </source>
</evidence>
<dbReference type="Proteomes" id="UP001142374">
    <property type="component" value="Unassembled WGS sequence"/>
</dbReference>
<feature type="region of interest" description="Disordered" evidence="1">
    <location>
        <begin position="250"/>
        <end position="352"/>
    </location>
</feature>
<feature type="compositionally biased region" description="Gly residues" evidence="1">
    <location>
        <begin position="410"/>
        <end position="437"/>
    </location>
</feature>
<feature type="region of interest" description="Disordered" evidence="1">
    <location>
        <begin position="25"/>
        <end position="134"/>
    </location>
</feature>
<reference evidence="2" key="1">
    <citation type="submission" date="2022-06" db="EMBL/GenBank/DDBJ databases">
        <title>WGS of actinobacteria.</title>
        <authorList>
            <person name="Thawai C."/>
        </authorList>
    </citation>
    <scope>NUCLEOTIDE SEQUENCE</scope>
    <source>
        <strain evidence="2">AA8</strain>
    </source>
</reference>
<feature type="compositionally biased region" description="Basic and acidic residues" evidence="1">
    <location>
        <begin position="328"/>
        <end position="344"/>
    </location>
</feature>
<dbReference type="EMBL" id="JANIID010000003">
    <property type="protein sequence ID" value="MCQ8769323.1"/>
    <property type="molecule type" value="Genomic_DNA"/>
</dbReference>
<accession>A0A9X2LDS8</accession>
<name>A0A9X2LDS8_9ACTN</name>
<proteinExistence type="predicted"/>
<feature type="compositionally biased region" description="Low complexity" evidence="1">
    <location>
        <begin position="252"/>
        <end position="261"/>
    </location>
</feature>
<dbReference type="AlphaFoldDB" id="A0A9X2LDS8"/>
<keyword evidence="3" id="KW-1185">Reference proteome</keyword>
<protein>
    <submittedName>
        <fullName evidence="2">Uncharacterized protein</fullName>
    </submittedName>
</protein>
<comment type="caution">
    <text evidence="2">The sequence shown here is derived from an EMBL/GenBank/DDBJ whole genome shotgun (WGS) entry which is preliminary data.</text>
</comment>
<sequence>MADDHRYDWLEDWLDEDAVERLLSGTAPVARAGDSADPVNESAAPTPSGASGSDEASGAPGPSGTSGTCDASGASGVSGAAGVPGVPRTSGASADSDAPAAAGAPGAPADATGTSPASGGPADPVRGTRPEGHAVPPEAERLVATLRSLVPPPAPAGQPLPGEDAALAAFRAARAAAAAPAFAAVPERAVPEPAVQLGAPATRPAAGRGLLTRWRPVKAALAMALAGCAIGGVAVAAGAGVLPGPFGGSGGHPAAAPSVSAFGDEHAGSASPDGSRSPGGTPSRGPDGSPSRGGKPDGSGSPTPGSGRSSAPADRDRPGDSASPSQRPGRDETDKGDDARRDGTKAGPLATRLCRDYLAAQKARGGVDEDSVRTLERAAGLGNNADLRTFCENVVKAADAGGSARSGTISGTGDGHSGGGQSSGKTGGTGDDGGGWDTPGRLSRLVPPVHSDPRFTVPAPGVTFSDPTAL</sequence>
<organism evidence="2 3">
    <name type="scientific">Streptomyces telluris</name>
    <dbReference type="NCBI Taxonomy" id="2720021"/>
    <lineage>
        <taxon>Bacteria</taxon>
        <taxon>Bacillati</taxon>
        <taxon>Actinomycetota</taxon>
        <taxon>Actinomycetes</taxon>
        <taxon>Kitasatosporales</taxon>
        <taxon>Streptomycetaceae</taxon>
        <taxon>Streptomyces</taxon>
    </lineage>
</organism>
<feature type="compositionally biased region" description="Low complexity" evidence="1">
    <location>
        <begin position="271"/>
        <end position="312"/>
    </location>
</feature>
<evidence type="ECO:0000256" key="1">
    <source>
        <dbReference type="SAM" id="MobiDB-lite"/>
    </source>
</evidence>
<feature type="region of interest" description="Disordered" evidence="1">
    <location>
        <begin position="400"/>
        <end position="470"/>
    </location>
</feature>
<gene>
    <name evidence="2" type="ORF">NQU55_05945</name>
</gene>
<dbReference type="RefSeq" id="WP_168091751.1">
    <property type="nucleotide sequence ID" value="NZ_JAATER010000037.1"/>
</dbReference>